<keyword evidence="3" id="KW-1185">Reference proteome</keyword>
<proteinExistence type="predicted"/>
<organism evidence="2 3">
    <name type="scientific">Alligator mississippiensis</name>
    <name type="common">American alligator</name>
    <dbReference type="NCBI Taxonomy" id="8496"/>
    <lineage>
        <taxon>Eukaryota</taxon>
        <taxon>Metazoa</taxon>
        <taxon>Chordata</taxon>
        <taxon>Craniata</taxon>
        <taxon>Vertebrata</taxon>
        <taxon>Euteleostomi</taxon>
        <taxon>Archelosauria</taxon>
        <taxon>Archosauria</taxon>
        <taxon>Crocodylia</taxon>
        <taxon>Alligatoridae</taxon>
        <taxon>Alligatorinae</taxon>
        <taxon>Alligator</taxon>
    </lineage>
</organism>
<name>A0A151MCG8_ALLMI</name>
<feature type="region of interest" description="Disordered" evidence="1">
    <location>
        <begin position="1"/>
        <end position="20"/>
    </location>
</feature>
<dbReference type="AlphaFoldDB" id="A0A151MCG8"/>
<reference evidence="2 3" key="1">
    <citation type="journal article" date="2012" name="Genome Biol.">
        <title>Sequencing three crocodilian genomes to illuminate the evolution of archosaurs and amniotes.</title>
        <authorList>
            <person name="St John J.A."/>
            <person name="Braun E.L."/>
            <person name="Isberg S.R."/>
            <person name="Miles L.G."/>
            <person name="Chong A.Y."/>
            <person name="Gongora J."/>
            <person name="Dalzell P."/>
            <person name="Moran C."/>
            <person name="Bed'hom B."/>
            <person name="Abzhanov A."/>
            <person name="Burgess S.C."/>
            <person name="Cooksey A.M."/>
            <person name="Castoe T.A."/>
            <person name="Crawford N.G."/>
            <person name="Densmore L.D."/>
            <person name="Drew J.C."/>
            <person name="Edwards S.V."/>
            <person name="Faircloth B.C."/>
            <person name="Fujita M.K."/>
            <person name="Greenwold M.J."/>
            <person name="Hoffmann F.G."/>
            <person name="Howard J.M."/>
            <person name="Iguchi T."/>
            <person name="Janes D.E."/>
            <person name="Khan S.Y."/>
            <person name="Kohno S."/>
            <person name="de Koning A.J."/>
            <person name="Lance S.L."/>
            <person name="McCarthy F.M."/>
            <person name="McCormack J.E."/>
            <person name="Merchant M.E."/>
            <person name="Peterson D.G."/>
            <person name="Pollock D.D."/>
            <person name="Pourmand N."/>
            <person name="Raney B.J."/>
            <person name="Roessler K.A."/>
            <person name="Sanford J.R."/>
            <person name="Sawyer R.H."/>
            <person name="Schmidt C.J."/>
            <person name="Triplett E.W."/>
            <person name="Tuberville T.D."/>
            <person name="Venegas-Anaya M."/>
            <person name="Howard J.T."/>
            <person name="Jarvis E.D."/>
            <person name="Guillette L.J.Jr."/>
            <person name="Glenn T.C."/>
            <person name="Green R.E."/>
            <person name="Ray D.A."/>
        </authorList>
    </citation>
    <scope>NUCLEOTIDE SEQUENCE [LARGE SCALE GENOMIC DNA]</scope>
    <source>
        <strain evidence="2">KSC_2009_1</strain>
    </source>
</reference>
<feature type="compositionally biased region" description="Basic and acidic residues" evidence="1">
    <location>
        <begin position="1"/>
        <end position="10"/>
    </location>
</feature>
<feature type="region of interest" description="Disordered" evidence="1">
    <location>
        <begin position="44"/>
        <end position="76"/>
    </location>
</feature>
<gene>
    <name evidence="2" type="ORF">Y1Q_0021149</name>
</gene>
<protein>
    <submittedName>
        <fullName evidence="2">Uncharacterized protein</fullName>
    </submittedName>
</protein>
<evidence type="ECO:0000313" key="3">
    <source>
        <dbReference type="Proteomes" id="UP000050525"/>
    </source>
</evidence>
<evidence type="ECO:0000313" key="2">
    <source>
        <dbReference type="EMBL" id="KYO22215.1"/>
    </source>
</evidence>
<sequence>MAKDQAEKGTKANHGPCMNTINRLKKELRERSLQVAAVIQGDQARDPDIPFNPGEIWGGEMWGDAGEASPEDLKSDQERSLVLEDMEIGLSHCILLEIGLHIWISATSSSSTEPRPGMVQPGETLTLTCAMTSDSKTIYYFTPL</sequence>
<comment type="caution">
    <text evidence="2">The sequence shown here is derived from an EMBL/GenBank/DDBJ whole genome shotgun (WGS) entry which is preliminary data.</text>
</comment>
<dbReference type="Proteomes" id="UP000050525">
    <property type="component" value="Unassembled WGS sequence"/>
</dbReference>
<accession>A0A151MCG8</accession>
<evidence type="ECO:0000256" key="1">
    <source>
        <dbReference type="SAM" id="MobiDB-lite"/>
    </source>
</evidence>
<dbReference type="EMBL" id="AKHW03006252">
    <property type="protein sequence ID" value="KYO22215.1"/>
    <property type="molecule type" value="Genomic_DNA"/>
</dbReference>